<gene>
    <name evidence="4" type="ordered locus">Shell_0512</name>
</gene>
<evidence type="ECO:0000259" key="3">
    <source>
        <dbReference type="SMART" id="SM00852"/>
    </source>
</evidence>
<dbReference type="Gene3D" id="3.40.980.10">
    <property type="entry name" value="MoaB/Mog-like domain"/>
    <property type="match status" value="1"/>
</dbReference>
<evidence type="ECO:0000313" key="5">
    <source>
        <dbReference type="Proteomes" id="UP000002573"/>
    </source>
</evidence>
<evidence type="ECO:0000313" key="4">
    <source>
        <dbReference type="EMBL" id="ADI31643.1"/>
    </source>
</evidence>
<dbReference type="Proteomes" id="UP000002573">
    <property type="component" value="Chromosome"/>
</dbReference>
<dbReference type="InterPro" id="IPR012245">
    <property type="entry name" value="MoaB"/>
</dbReference>
<evidence type="ECO:0000256" key="1">
    <source>
        <dbReference type="ARBA" id="ARBA00006112"/>
    </source>
</evidence>
<dbReference type="KEGG" id="shc:Shell_0512"/>
<dbReference type="GO" id="GO:0005829">
    <property type="term" value="C:cytosol"/>
    <property type="evidence" value="ECO:0007669"/>
    <property type="project" value="TreeGrafter"/>
</dbReference>
<keyword evidence="5" id="KW-1185">Reference proteome</keyword>
<dbReference type="InterPro" id="IPR036425">
    <property type="entry name" value="MoaB/Mog-like_dom_sf"/>
</dbReference>
<proteinExistence type="inferred from homology"/>
<dbReference type="PANTHER" id="PTHR43232">
    <property type="entry name" value="MOLYBDENUM COFACTOR BIOSYNTHESIS PROTEIN B"/>
    <property type="match status" value="1"/>
</dbReference>
<dbReference type="GeneID" id="9233801"/>
<dbReference type="Pfam" id="PF00994">
    <property type="entry name" value="MoCF_biosynth"/>
    <property type="match status" value="1"/>
</dbReference>
<feature type="domain" description="MoaB/Mog" evidence="3">
    <location>
        <begin position="6"/>
        <end position="148"/>
    </location>
</feature>
<accession>D7DBU6</accession>
<dbReference type="HOGENOM" id="CLU_077358_2_3_2"/>
<dbReference type="EMBL" id="CP002051">
    <property type="protein sequence ID" value="ADI31643.1"/>
    <property type="molecule type" value="Genomic_DNA"/>
</dbReference>
<name>D7DBU6_STAHD</name>
<protein>
    <submittedName>
        <fullName evidence="4">Molybdenum cofactor synthesis domain protein</fullName>
    </submittedName>
</protein>
<keyword evidence="2" id="KW-0501">Molybdenum cofactor biosynthesis</keyword>
<sequence>MSISFLVIVVSDNVFQGLKKDVSGEVAVETLKNNGYVVVDKVVVPNNPREIVKVIRERRGDVLLFIGGTGPGPRDITVDTVESIAWRKLPGFGELFRRLSFEEIGFRGIISRAELFILYDGRIAVALPGSTGAVKLGLKILLEIIPHLYEEIWRFEGPHKT</sequence>
<dbReference type="NCBIfam" id="TIGR00177">
    <property type="entry name" value="molyb_syn"/>
    <property type="match status" value="1"/>
</dbReference>
<dbReference type="GO" id="GO:0006777">
    <property type="term" value="P:Mo-molybdopterin cofactor biosynthetic process"/>
    <property type="evidence" value="ECO:0007669"/>
    <property type="project" value="UniProtKB-KW"/>
</dbReference>
<dbReference type="SUPFAM" id="SSF53218">
    <property type="entry name" value="Molybdenum cofactor biosynthesis proteins"/>
    <property type="match status" value="1"/>
</dbReference>
<dbReference type="PROSITE" id="PS01078">
    <property type="entry name" value="MOCF_BIOSYNTHESIS_1"/>
    <property type="match status" value="1"/>
</dbReference>
<reference evidence="4 5" key="2">
    <citation type="journal article" date="2011" name="Stand. Genomic Sci.">
        <title>Complete genome sequence of Staphylothermus hellenicus P8.</title>
        <authorList>
            <person name="Anderson I."/>
            <person name="Wirth R."/>
            <person name="Lucas S."/>
            <person name="Copeland A."/>
            <person name="Lapidus A."/>
            <person name="Cheng J.F."/>
            <person name="Goodwin L."/>
            <person name="Pitluck S."/>
            <person name="Davenport K."/>
            <person name="Detter J.C."/>
            <person name="Han C."/>
            <person name="Tapia R."/>
            <person name="Land M."/>
            <person name="Hauser L."/>
            <person name="Pati A."/>
            <person name="Mikhailova N."/>
            <person name="Woyke T."/>
            <person name="Klenk H.P."/>
            <person name="Kyrpides N."/>
            <person name="Ivanova N."/>
        </authorList>
    </citation>
    <scope>NUCLEOTIDE SEQUENCE [LARGE SCALE GENOMIC DNA]</scope>
    <source>
        <strain evidence="5">DSM 12710 / JCM 10830 / BK20S6-10-b1 / P8</strain>
    </source>
</reference>
<dbReference type="SMART" id="SM00852">
    <property type="entry name" value="MoCF_biosynth"/>
    <property type="match status" value="1"/>
</dbReference>
<dbReference type="OrthoDB" id="205337at2157"/>
<dbReference type="PANTHER" id="PTHR43232:SF2">
    <property type="entry name" value="MOLYBDENUM COFACTOR BIOSYNTHESIS PROTEIN B"/>
    <property type="match status" value="1"/>
</dbReference>
<dbReference type="InterPro" id="IPR008284">
    <property type="entry name" value="MoCF_biosynth_CS"/>
</dbReference>
<dbReference type="STRING" id="591019.Shell_0512"/>
<reference evidence="5" key="1">
    <citation type="submission" date="2010-05" db="EMBL/GenBank/DDBJ databases">
        <title>Complete sequence of Staphylothermus hellenicus DSM 12710.</title>
        <authorList>
            <consortium name="US DOE Joint Genome Institute"/>
            <person name="Lucas S."/>
            <person name="Copeland A."/>
            <person name="Lapidus A."/>
            <person name="Cheng J.-F."/>
            <person name="Bruce D."/>
            <person name="Goodwin L."/>
            <person name="Pitluck S."/>
            <person name="Davenport K."/>
            <person name="Detter J.C."/>
            <person name="Han C."/>
            <person name="Tapia R."/>
            <person name="Larimer F."/>
            <person name="Land M."/>
            <person name="Hauser L."/>
            <person name="Kyrpides N."/>
            <person name="Mikhailova N."/>
            <person name="Anderson I.J."/>
            <person name="Woyke T."/>
        </authorList>
    </citation>
    <scope>NUCLEOTIDE SEQUENCE [LARGE SCALE GENOMIC DNA]</scope>
    <source>
        <strain evidence="5">DSM 12710 / JCM 10830 / BK20S6-10-b1 / P8</strain>
    </source>
</reference>
<dbReference type="AlphaFoldDB" id="D7DBU6"/>
<comment type="similarity">
    <text evidence="1">Belongs to the MoaB/Mog family.</text>
</comment>
<dbReference type="PIRSF" id="PIRSF006443">
    <property type="entry name" value="MoaB"/>
    <property type="match status" value="1"/>
</dbReference>
<dbReference type="InterPro" id="IPR001453">
    <property type="entry name" value="MoaB/Mog_dom"/>
</dbReference>
<dbReference type="RefSeq" id="WP_013142841.1">
    <property type="nucleotide sequence ID" value="NC_014205.1"/>
</dbReference>
<organism evidence="4 5">
    <name type="scientific">Staphylothermus hellenicus (strain DSM 12710 / JCM 10830 / BK20S6-10-b1 / P8)</name>
    <dbReference type="NCBI Taxonomy" id="591019"/>
    <lineage>
        <taxon>Archaea</taxon>
        <taxon>Thermoproteota</taxon>
        <taxon>Thermoprotei</taxon>
        <taxon>Desulfurococcales</taxon>
        <taxon>Desulfurococcaceae</taxon>
        <taxon>Staphylothermus</taxon>
    </lineage>
</organism>
<evidence type="ECO:0000256" key="2">
    <source>
        <dbReference type="ARBA" id="ARBA00023150"/>
    </source>
</evidence>
<dbReference type="CDD" id="cd00886">
    <property type="entry name" value="MogA_MoaB"/>
    <property type="match status" value="1"/>
</dbReference>
<dbReference type="eggNOG" id="arCOG00214">
    <property type="taxonomic scope" value="Archaea"/>
</dbReference>